<evidence type="ECO:0000256" key="3">
    <source>
        <dbReference type="ARBA" id="ARBA00022833"/>
    </source>
</evidence>
<dbReference type="PANTHER" id="PTHR10742:SF415">
    <property type="entry name" value="CHROMOSOME UNDETERMINED SCAFFOLD_56, WHOLE GENOME SHOTGUN SEQUENCE"/>
    <property type="match status" value="1"/>
</dbReference>
<keyword evidence="2 4" id="KW-0863">Zinc-finger</keyword>
<dbReference type="SMART" id="SM00249">
    <property type="entry name" value="PHD"/>
    <property type="match status" value="1"/>
</dbReference>
<sequence length="2204" mass="251642">MNEDEKYKWLFLYISLTDRQREELHGSLPSTSCNIGAYSEEVTNVELNNDFSKESAHIRSERPLKRSRKELDSGSSNNLESSSNENGRGLKRHNRGSEVKNEEKVNRRANTENVNSPISGRKATKNDANTHQYTLNSSDSLGTETDLNNQNLESEFNNCPTQETTYPRNLNWSKINEKVAMSNYDRYISSSNILTVLKRLRSRFEVDYIYPIWNKAGVSMKLRMRVILASPSADTGREEDYEYREYEDVEEDRPDGFPSKYDLKSREPVKSDEYLHLRRELEVLDDPQKREWIRKLLNCRFLEVSFLIRDGGINAAYRSAIDLRNYFYSFMNRRLSKNNIIILTDDRVDTGRFKYDQPRYFKSKDEIHMTNAIRLLKLVNILQTKFHKNSIIARNKHRMVMLNSSYEDLTPGDPTKNPIRKVVVRSVKSITTGLSPRLKSNPKRKQRTRQIRQKAQDKKPTKTRSLPKKAWDMERLRMCIIDPPPLPEYYTFSEKSENKRTISSKILKKNYELVNNSNNNNVDEHTSVGKKNVTSNTMEIGGNIETNTKDTREGNYVNGSMSTTEDNTQIHASTLDTLNKIMATTQDIDTDTTVTALNKNTATTNNVKTHNKVTTQKISGVNENEAYDYKDFCEIEDNEKFDVIIIGAGVGGLGAASYLRKRNLKVGVVEARNRIGGRMLTTYFPKITVSHDHEDNEYDHCASKHEGKYEVKRHGSRCHEDCVNLPEMSIDLGPNYLHCNNVFFSSNKAETMYDSNASGINSGGGIGRGASPNNNANDINEVEQNPKEDADRRNHMVTSDTVELYEKNMLFNPYKDVRNKRGMDKSILGLASMLKPFVGDISGFSNWEPTLYTNWYNEQTGKKINFLSVVKVNTVVDHMLQRTSKVFNKLTHEFFTDYRYADKPIAIEGVNGNLEEGEVKELVNIDTNGVGTSNMNNSDNDLTIVKKETGNSPDFNDMTTTTTAMEDDHFHFNNNYSSSSSGASDAGHDTCNDLIDSNKISGTECVVYNSVKVEDYENKGKKEEENEQDIEYEDEEQYDEQDEQEGEETKMAVDSDYSPENKKVKIQYDSDKANTGNEVTQQTAGLRKSTRIKKLSSFILYNENLNKPSVGRNKRKVGRKEFFNQESIRGREKSIIWSKIKIKGMEELLKRGKEKLLSLWDIYIAIYVELLEEVKKQLKYGLTGTEEKLLYAIMQSRLGYNSDMRETCISMCKLPASFSPLYLKFESANEEENESEKAESSVKGDVTVGNSIDDGATVGVICASTGSTTAVTRNTGEATICTIEASNDLDINPFRMNERTLNTYVKHIRKQFDRYTKLNISRFDGKSDSDKLVINGWGWLLNHLTKNIKANIYLNTKLMNITILEVNTTQKANGVKNDEEISESSKDNEDFGDYNIKLTLKYNRDSTTRFNRVNWDAEITNFTDYTLYNYGDDDDPAVDFHNNVDGGTALDTGGNTGIETAGSTAGDSASEFVRKLEHSSLHNCKKTDSKVKEDDESSSNMSKILEGEKQRVQKHVELGKLEKYVDIANLLQPHEQQNQQYQHRQGLGNLKVEQDEIKRIYAKYVLITVPNSLVGEIEFEPKLDENKIKSLKNYDMGYHNKIIMRFKPCEVFWPKHELQFNCLDSSFQFMNLDAYGKKGCLLAHSFPPFSKCFIKVTKEALLMRCLELLHRMFNLEKKVYPVQVFITNWKSDPFARGSYSYPTKYARDEDIIHLKSPHPIGNPKVLFSGEYISNSYYQCVDGSYDTSIRAAEDIYNLGLFNSTSSSGSNSNDHNTSNSNYNNNSAKSGIASGIRKKSIKYSRSSNRDLESDKRAKYLDNILNNDHADSFMGIPIPLPSKDLLGFYLTDGSDELFSDDNDFITLPTNLGRNEHQLNEISKLNREKRTLRTREEPSLFDCDYDDCYDTEAESSRTRKRKVLDENYTCINTTESTDNTNSNTSDNTDGNTNNNSTGGTTNNGHVPDNESKELEMLLIIKSVLSEDEIHIGSLLESYQKFKEILIHLLQEQYVNKHIHYSNVIMISLLTTTLQYIKSNHQRRHEDDAKAGDEDEEEKYESGKDEKNGFDKLNKKVLSDLGNHKDERVQIRNQQFSRKMIRNMSKLLGLRHDFLCHHCLRGGEVILCDTEGCDLVWHYDCLPSAFRPKTGCNLNDVKPETCSTPSKDESSTWKCPICLNFPIKVGGKGEKRVVAEMCSYTGFEEDIGGE</sequence>
<dbReference type="Gene3D" id="3.50.50.60">
    <property type="entry name" value="FAD/NAD(P)-binding domain"/>
    <property type="match status" value="1"/>
</dbReference>
<feature type="region of interest" description="Disordered" evidence="5">
    <location>
        <begin position="1017"/>
        <end position="1061"/>
    </location>
</feature>
<feature type="compositionally biased region" description="Basic and acidic residues" evidence="5">
    <location>
        <begin position="784"/>
        <end position="793"/>
    </location>
</feature>
<dbReference type="InterPro" id="IPR050281">
    <property type="entry name" value="Flavin_monoamine_oxidase"/>
</dbReference>
<keyword evidence="1" id="KW-0479">Metal-binding</keyword>
<feature type="region of interest" description="Disordered" evidence="5">
    <location>
        <begin position="1928"/>
        <end position="1963"/>
    </location>
</feature>
<feature type="domain" description="PHD-type" evidence="6">
    <location>
        <begin position="2107"/>
        <end position="2175"/>
    </location>
</feature>
<dbReference type="GO" id="GO:0008270">
    <property type="term" value="F:zinc ion binding"/>
    <property type="evidence" value="ECO:0007669"/>
    <property type="project" value="UniProtKB-KW"/>
</dbReference>
<gene>
    <name evidence="7" type="ORF">MACJ_000533</name>
</gene>
<keyword evidence="3" id="KW-0862">Zinc</keyword>
<protein>
    <submittedName>
        <fullName evidence="7">Flavin-containing amine oxidase</fullName>
    </submittedName>
</protein>
<dbReference type="Gene3D" id="3.90.660.10">
    <property type="match status" value="1"/>
</dbReference>
<evidence type="ECO:0000256" key="5">
    <source>
        <dbReference type="SAM" id="MobiDB-lite"/>
    </source>
</evidence>
<evidence type="ECO:0000256" key="1">
    <source>
        <dbReference type="ARBA" id="ARBA00022723"/>
    </source>
</evidence>
<dbReference type="OrthoDB" id="361804at2759"/>
<dbReference type="GO" id="GO:0016491">
    <property type="term" value="F:oxidoreductase activity"/>
    <property type="evidence" value="ECO:0007669"/>
    <property type="project" value="InterPro"/>
</dbReference>
<name>A0A976M479_THEOR</name>
<dbReference type="Proteomes" id="UP000244803">
    <property type="component" value="Chromosome 1"/>
</dbReference>
<dbReference type="InterPro" id="IPR002937">
    <property type="entry name" value="Amino_oxidase"/>
</dbReference>
<dbReference type="Pfam" id="PF01593">
    <property type="entry name" value="Amino_oxidase"/>
    <property type="match status" value="1"/>
</dbReference>
<evidence type="ECO:0000256" key="4">
    <source>
        <dbReference type="PROSITE-ProRule" id="PRU00146"/>
    </source>
</evidence>
<dbReference type="SUPFAM" id="SSF57903">
    <property type="entry name" value="FYVE/PHD zinc finger"/>
    <property type="match status" value="1"/>
</dbReference>
<dbReference type="SUPFAM" id="SSF54373">
    <property type="entry name" value="FAD-linked reductases, C-terminal domain"/>
    <property type="match status" value="1"/>
</dbReference>
<accession>A0A976M479</accession>
<feature type="compositionally biased region" description="Basic and acidic residues" evidence="5">
    <location>
        <begin position="95"/>
        <end position="110"/>
    </location>
</feature>
<feature type="compositionally biased region" description="Low complexity" evidence="5">
    <location>
        <begin position="1764"/>
        <end position="1784"/>
    </location>
</feature>
<dbReference type="PROSITE" id="PS01359">
    <property type="entry name" value="ZF_PHD_1"/>
    <property type="match status" value="1"/>
</dbReference>
<dbReference type="InterPro" id="IPR013083">
    <property type="entry name" value="Znf_RING/FYVE/PHD"/>
</dbReference>
<proteinExistence type="predicted"/>
<feature type="region of interest" description="Disordered" evidence="5">
    <location>
        <begin position="764"/>
        <end position="793"/>
    </location>
</feature>
<feature type="compositionally biased region" description="Basic and acidic residues" evidence="5">
    <location>
        <begin position="1047"/>
        <end position="1061"/>
    </location>
</feature>
<feature type="region of interest" description="Disordered" evidence="5">
    <location>
        <begin position="1764"/>
        <end position="1787"/>
    </location>
</feature>
<reference evidence="7" key="1">
    <citation type="submission" date="2022-07" db="EMBL/GenBank/DDBJ databases">
        <title>Evaluation of T. orientalis genome assembly methods using nanopore sequencing and analysis of variation between genomes.</title>
        <authorList>
            <person name="Yam J."/>
            <person name="Micallef M.L."/>
            <person name="Liu M."/>
            <person name="Djordjevic S.P."/>
            <person name="Bogema D.R."/>
            <person name="Jenkins C."/>
        </authorList>
    </citation>
    <scope>NUCLEOTIDE SEQUENCE</scope>
    <source>
        <strain evidence="7">Fish Creek</strain>
    </source>
</reference>
<dbReference type="InterPro" id="IPR019786">
    <property type="entry name" value="Zinc_finger_PHD-type_CS"/>
</dbReference>
<evidence type="ECO:0000256" key="2">
    <source>
        <dbReference type="ARBA" id="ARBA00022771"/>
    </source>
</evidence>
<feature type="region of interest" description="Disordered" evidence="5">
    <location>
        <begin position="54"/>
        <end position="147"/>
    </location>
</feature>
<dbReference type="Gene3D" id="3.30.40.10">
    <property type="entry name" value="Zinc/RING finger domain, C3HC4 (zinc finger)"/>
    <property type="match status" value="1"/>
</dbReference>
<dbReference type="PROSITE" id="PS50016">
    <property type="entry name" value="ZF_PHD_2"/>
    <property type="match status" value="1"/>
</dbReference>
<feature type="compositionally biased region" description="Basic residues" evidence="5">
    <location>
        <begin position="440"/>
        <end position="452"/>
    </location>
</feature>
<feature type="compositionally biased region" description="Basic and acidic residues" evidence="5">
    <location>
        <begin position="1483"/>
        <end position="1493"/>
    </location>
</feature>
<dbReference type="PANTHER" id="PTHR10742">
    <property type="entry name" value="FLAVIN MONOAMINE OXIDASE"/>
    <property type="match status" value="1"/>
</dbReference>
<evidence type="ECO:0000259" key="6">
    <source>
        <dbReference type="PROSITE" id="PS50016"/>
    </source>
</evidence>
<dbReference type="InterPro" id="IPR019787">
    <property type="entry name" value="Znf_PHD-finger"/>
</dbReference>
<dbReference type="InterPro" id="IPR011011">
    <property type="entry name" value="Znf_FYVE_PHD"/>
</dbReference>
<evidence type="ECO:0000313" key="7">
    <source>
        <dbReference type="EMBL" id="UKJ88090.2"/>
    </source>
</evidence>
<feature type="compositionally biased region" description="Acidic residues" evidence="5">
    <location>
        <begin position="1025"/>
        <end position="1046"/>
    </location>
</feature>
<dbReference type="EMBL" id="CP056065">
    <property type="protein sequence ID" value="UKJ88090.2"/>
    <property type="molecule type" value="Genomic_DNA"/>
</dbReference>
<feature type="compositionally biased region" description="Low complexity" evidence="5">
    <location>
        <begin position="1928"/>
        <end position="1959"/>
    </location>
</feature>
<organism evidence="7 8">
    <name type="scientific">Theileria orientalis</name>
    <dbReference type="NCBI Taxonomy" id="68886"/>
    <lineage>
        <taxon>Eukaryota</taxon>
        <taxon>Sar</taxon>
        <taxon>Alveolata</taxon>
        <taxon>Apicomplexa</taxon>
        <taxon>Aconoidasida</taxon>
        <taxon>Piroplasmida</taxon>
        <taxon>Theileriidae</taxon>
        <taxon>Theileria</taxon>
    </lineage>
</organism>
<dbReference type="InterPro" id="IPR036188">
    <property type="entry name" value="FAD/NAD-bd_sf"/>
</dbReference>
<evidence type="ECO:0000313" key="8">
    <source>
        <dbReference type="Proteomes" id="UP000244803"/>
    </source>
</evidence>
<feature type="compositionally biased region" description="Polar residues" evidence="5">
    <location>
        <begin position="126"/>
        <end position="147"/>
    </location>
</feature>
<feature type="compositionally biased region" description="Basic and acidic residues" evidence="5">
    <location>
        <begin position="54"/>
        <end position="72"/>
    </location>
</feature>
<dbReference type="InterPro" id="IPR001965">
    <property type="entry name" value="Znf_PHD"/>
</dbReference>
<feature type="compositionally biased region" description="Low complexity" evidence="5">
    <location>
        <begin position="73"/>
        <end position="87"/>
    </location>
</feature>
<feature type="region of interest" description="Disordered" evidence="5">
    <location>
        <begin position="1483"/>
        <end position="1508"/>
    </location>
</feature>
<feature type="region of interest" description="Disordered" evidence="5">
    <location>
        <begin position="433"/>
        <end position="469"/>
    </location>
</feature>
<dbReference type="Pfam" id="PF13450">
    <property type="entry name" value="NAD_binding_8"/>
    <property type="match status" value="1"/>
</dbReference>
<feature type="region of interest" description="Disordered" evidence="5">
    <location>
        <begin position="2036"/>
        <end position="2062"/>
    </location>
</feature>
<dbReference type="SUPFAM" id="SSF51905">
    <property type="entry name" value="FAD/NAD(P)-binding domain"/>
    <property type="match status" value="2"/>
</dbReference>